<dbReference type="EMBL" id="JADIKL010000004">
    <property type="protein sequence ID" value="MFK2930814.1"/>
    <property type="molecule type" value="Genomic_DNA"/>
</dbReference>
<keyword evidence="5" id="KW-0378">Hydrolase</keyword>
<dbReference type="RefSeq" id="WP_404538073.1">
    <property type="nucleotide sequence ID" value="NZ_JADIKL010000004.1"/>
</dbReference>
<evidence type="ECO:0000313" key="9">
    <source>
        <dbReference type="EMBL" id="MFK2930814.1"/>
    </source>
</evidence>
<evidence type="ECO:0000313" key="10">
    <source>
        <dbReference type="Proteomes" id="UP001620397"/>
    </source>
</evidence>
<dbReference type="InterPro" id="IPR000917">
    <property type="entry name" value="Sulfatase_N"/>
</dbReference>
<dbReference type="PROSITE" id="PS00523">
    <property type="entry name" value="SULFATASE_1"/>
    <property type="match status" value="1"/>
</dbReference>
<dbReference type="InterPro" id="IPR050738">
    <property type="entry name" value="Sulfatase"/>
</dbReference>
<feature type="region of interest" description="Disordered" evidence="7">
    <location>
        <begin position="476"/>
        <end position="497"/>
    </location>
</feature>
<dbReference type="InterPro" id="IPR024607">
    <property type="entry name" value="Sulfatase_CS"/>
</dbReference>
<keyword evidence="6" id="KW-0106">Calcium</keyword>
<comment type="caution">
    <text evidence="9">The sequence shown here is derived from an EMBL/GenBank/DDBJ whole genome shotgun (WGS) entry which is preliminary data.</text>
</comment>
<evidence type="ECO:0000256" key="7">
    <source>
        <dbReference type="SAM" id="MobiDB-lite"/>
    </source>
</evidence>
<keyword evidence="4" id="KW-0732">Signal</keyword>
<evidence type="ECO:0000256" key="2">
    <source>
        <dbReference type="ARBA" id="ARBA00008779"/>
    </source>
</evidence>
<dbReference type="Gene3D" id="3.40.720.10">
    <property type="entry name" value="Alkaline Phosphatase, subunit A"/>
    <property type="match status" value="1"/>
</dbReference>
<proteinExistence type="inferred from homology"/>
<organism evidence="9 10">
    <name type="scientific">Dyella agri</name>
    <dbReference type="NCBI Taxonomy" id="1926869"/>
    <lineage>
        <taxon>Bacteria</taxon>
        <taxon>Pseudomonadati</taxon>
        <taxon>Pseudomonadota</taxon>
        <taxon>Gammaproteobacteria</taxon>
        <taxon>Lysobacterales</taxon>
        <taxon>Rhodanobacteraceae</taxon>
        <taxon>Dyella</taxon>
    </lineage>
</organism>
<protein>
    <submittedName>
        <fullName evidence="9">Sulfatase</fullName>
    </submittedName>
</protein>
<evidence type="ECO:0000256" key="6">
    <source>
        <dbReference type="ARBA" id="ARBA00022837"/>
    </source>
</evidence>
<accession>A0ABW8KFB0</accession>
<sequence>MFRTTRAARSGMGAIVLILVSLILPAASATGKAPTTSRKEAPTPPNILFILVDDMGWHDWSGGGSRFYRTPNLDALAAEGMVFENAYASAAVCSPSRASLLTGLTPARLHLTDYIPGEGTPAESRFRVPEFNQQLPDVRTLARDLDEVGYRTAIIGKWHLGGKGSLPTDHGFDWSLAAGPQGHPGSYFWPYGKPGSPGQVPDLAAQGGGPGEYLTDRLTEEAIKYLHDAATHHQDRPFFLELSHYAVHAPLQATEADLAAVKDWTPADGQDNRTYAAMIHALDRSVGKLTATLKELHLDRNTVVVFMSDNGGLDLPNETGSALATSNAPMRAGKGFAYEGGLRVPLIFVEPGHIPAHGHNDTPVYGVDLTPTLLQLAGIKPQDDLDGRSVVPLLHGDSMAKRDMGWNYPHYWDDQLVTPWVVYRQGDLKLIHFNEDDHYEMYDLANDPTEQFNLVHAHPHEAERMKQAMAHWLEQQHAQTPIPRQPPVAGSAPSAKP</sequence>
<evidence type="ECO:0000256" key="5">
    <source>
        <dbReference type="ARBA" id="ARBA00022801"/>
    </source>
</evidence>
<gene>
    <name evidence="9" type="ORF">ISP14_08420</name>
</gene>
<comment type="similarity">
    <text evidence="2">Belongs to the sulfatase family.</text>
</comment>
<keyword evidence="10" id="KW-1185">Reference proteome</keyword>
<dbReference type="SUPFAM" id="SSF53649">
    <property type="entry name" value="Alkaline phosphatase-like"/>
    <property type="match status" value="1"/>
</dbReference>
<feature type="domain" description="Sulfatase N-terminal" evidence="8">
    <location>
        <begin position="45"/>
        <end position="379"/>
    </location>
</feature>
<comment type="cofactor">
    <cofactor evidence="1">
        <name>Ca(2+)</name>
        <dbReference type="ChEBI" id="CHEBI:29108"/>
    </cofactor>
</comment>
<reference evidence="9 10" key="1">
    <citation type="submission" date="2020-10" db="EMBL/GenBank/DDBJ databases">
        <title>Phylogeny of dyella-like bacteria.</title>
        <authorList>
            <person name="Fu J."/>
        </authorList>
    </citation>
    <scope>NUCLEOTIDE SEQUENCE [LARGE SCALE GENOMIC DNA]</scope>
    <source>
        <strain evidence="9 10">DKC-1</strain>
    </source>
</reference>
<keyword evidence="3" id="KW-0479">Metal-binding</keyword>
<name>A0ABW8KFB0_9GAMM</name>
<evidence type="ECO:0000256" key="4">
    <source>
        <dbReference type="ARBA" id="ARBA00022729"/>
    </source>
</evidence>
<evidence type="ECO:0000259" key="8">
    <source>
        <dbReference type="Pfam" id="PF00884"/>
    </source>
</evidence>
<dbReference type="Gene3D" id="3.30.1120.10">
    <property type="match status" value="1"/>
</dbReference>
<dbReference type="PANTHER" id="PTHR42693">
    <property type="entry name" value="ARYLSULFATASE FAMILY MEMBER"/>
    <property type="match status" value="1"/>
</dbReference>
<dbReference type="PROSITE" id="PS00149">
    <property type="entry name" value="SULFATASE_2"/>
    <property type="match status" value="1"/>
</dbReference>
<evidence type="ECO:0000256" key="1">
    <source>
        <dbReference type="ARBA" id="ARBA00001913"/>
    </source>
</evidence>
<dbReference type="PANTHER" id="PTHR42693:SF42">
    <property type="entry name" value="ARYLSULFATASE G"/>
    <property type="match status" value="1"/>
</dbReference>
<dbReference type="Proteomes" id="UP001620397">
    <property type="component" value="Unassembled WGS sequence"/>
</dbReference>
<dbReference type="InterPro" id="IPR017850">
    <property type="entry name" value="Alkaline_phosphatase_core_sf"/>
</dbReference>
<dbReference type="CDD" id="cd16144">
    <property type="entry name" value="ARS_like"/>
    <property type="match status" value="1"/>
</dbReference>
<evidence type="ECO:0000256" key="3">
    <source>
        <dbReference type="ARBA" id="ARBA00022723"/>
    </source>
</evidence>
<dbReference type="Pfam" id="PF00884">
    <property type="entry name" value="Sulfatase"/>
    <property type="match status" value="1"/>
</dbReference>